<organism evidence="2">
    <name type="scientific">Desulfomonile tiedjei</name>
    <dbReference type="NCBI Taxonomy" id="2358"/>
    <lineage>
        <taxon>Bacteria</taxon>
        <taxon>Pseudomonadati</taxon>
        <taxon>Thermodesulfobacteriota</taxon>
        <taxon>Desulfomonilia</taxon>
        <taxon>Desulfomonilales</taxon>
        <taxon>Desulfomonilaceae</taxon>
        <taxon>Desulfomonile</taxon>
    </lineage>
</organism>
<sequence>MLKDYPKTIVTKDGTLVRLRPVAPGDEEGLMSFFAEIPLDEQWFLREKLTDPAFLKKWMTRLDYDEMLPIIAVKDDDNTIIANLTLYRFSSPSIRHVVHLRTTVHPKFRAMRLGSWMILDSVKLSMDLGVQKIIAEFVAGVEEAAIAAAHKLDFHEEAVLKDYVKDRHGTYRDLIIMVKNLHQDWSDF</sequence>
<protein>
    <submittedName>
        <fullName evidence="2">N-acetyltransferase</fullName>
    </submittedName>
</protein>
<reference evidence="2" key="1">
    <citation type="journal article" date="2020" name="mSystems">
        <title>Genome- and Community-Level Interaction Insights into Carbon Utilization and Element Cycling Functions of Hydrothermarchaeota in Hydrothermal Sediment.</title>
        <authorList>
            <person name="Zhou Z."/>
            <person name="Liu Y."/>
            <person name="Xu W."/>
            <person name="Pan J."/>
            <person name="Luo Z.H."/>
            <person name="Li M."/>
        </authorList>
    </citation>
    <scope>NUCLEOTIDE SEQUENCE [LARGE SCALE GENOMIC DNA]</scope>
    <source>
        <strain evidence="2">SpSt-769</strain>
    </source>
</reference>
<gene>
    <name evidence="2" type="ORF">ENV54_00665</name>
</gene>
<name>A0A7C4AQ37_9BACT</name>
<dbReference type="AlphaFoldDB" id="A0A7C4AQ37"/>
<feature type="domain" description="N-acetyltransferase" evidence="1">
    <location>
        <begin position="17"/>
        <end position="182"/>
    </location>
</feature>
<evidence type="ECO:0000313" key="2">
    <source>
        <dbReference type="EMBL" id="HGH59788.1"/>
    </source>
</evidence>
<dbReference type="EMBL" id="DTGT01000020">
    <property type="protein sequence ID" value="HGH59788.1"/>
    <property type="molecule type" value="Genomic_DNA"/>
</dbReference>
<accession>A0A7C4AQ37</accession>
<dbReference type="Gene3D" id="3.40.630.30">
    <property type="match status" value="1"/>
</dbReference>
<proteinExistence type="predicted"/>
<dbReference type="PROSITE" id="PS51186">
    <property type="entry name" value="GNAT"/>
    <property type="match status" value="1"/>
</dbReference>
<evidence type="ECO:0000259" key="1">
    <source>
        <dbReference type="PROSITE" id="PS51186"/>
    </source>
</evidence>
<dbReference type="InterPro" id="IPR016181">
    <property type="entry name" value="Acyl_CoA_acyltransferase"/>
</dbReference>
<comment type="caution">
    <text evidence="2">The sequence shown here is derived from an EMBL/GenBank/DDBJ whole genome shotgun (WGS) entry which is preliminary data.</text>
</comment>
<dbReference type="InterPro" id="IPR000182">
    <property type="entry name" value="GNAT_dom"/>
</dbReference>
<keyword evidence="2" id="KW-0808">Transferase</keyword>
<dbReference type="SUPFAM" id="SSF55729">
    <property type="entry name" value="Acyl-CoA N-acyltransferases (Nat)"/>
    <property type="match status" value="1"/>
</dbReference>
<dbReference type="GO" id="GO:0016747">
    <property type="term" value="F:acyltransferase activity, transferring groups other than amino-acyl groups"/>
    <property type="evidence" value="ECO:0007669"/>
    <property type="project" value="InterPro"/>
</dbReference>